<organism evidence="5 6">
    <name type="scientific">Lepraria finkii</name>
    <dbReference type="NCBI Taxonomy" id="1340010"/>
    <lineage>
        <taxon>Eukaryota</taxon>
        <taxon>Fungi</taxon>
        <taxon>Dikarya</taxon>
        <taxon>Ascomycota</taxon>
        <taxon>Pezizomycotina</taxon>
        <taxon>Lecanoromycetes</taxon>
        <taxon>OSLEUM clade</taxon>
        <taxon>Lecanoromycetidae</taxon>
        <taxon>Lecanorales</taxon>
        <taxon>Lecanorineae</taxon>
        <taxon>Stereocaulaceae</taxon>
        <taxon>Lepraria</taxon>
    </lineage>
</organism>
<gene>
    <name evidence="5" type="ORF">ABVK25_008713</name>
</gene>
<evidence type="ECO:0000313" key="5">
    <source>
        <dbReference type="EMBL" id="KAL2050967.1"/>
    </source>
</evidence>
<feature type="compositionally biased region" description="Low complexity" evidence="3">
    <location>
        <begin position="137"/>
        <end position="156"/>
    </location>
</feature>
<evidence type="ECO:0000256" key="1">
    <source>
        <dbReference type="ARBA" id="ARBA00022884"/>
    </source>
</evidence>
<protein>
    <recommendedName>
        <fullName evidence="4">HTH La-type RNA-binding domain-containing protein</fullName>
    </recommendedName>
</protein>
<dbReference type="EMBL" id="JBHFEH010000040">
    <property type="protein sequence ID" value="KAL2050967.1"/>
    <property type="molecule type" value="Genomic_DNA"/>
</dbReference>
<dbReference type="SMART" id="SM00684">
    <property type="entry name" value="DM15"/>
    <property type="match status" value="2"/>
</dbReference>
<evidence type="ECO:0000256" key="3">
    <source>
        <dbReference type="SAM" id="MobiDB-lite"/>
    </source>
</evidence>
<comment type="caution">
    <text evidence="5">The sequence shown here is derived from an EMBL/GenBank/DDBJ whole genome shotgun (WGS) entry which is preliminary data.</text>
</comment>
<feature type="compositionally biased region" description="Polar residues" evidence="3">
    <location>
        <begin position="434"/>
        <end position="453"/>
    </location>
</feature>
<dbReference type="InterPro" id="IPR036388">
    <property type="entry name" value="WH-like_DNA-bd_sf"/>
</dbReference>
<dbReference type="InterPro" id="IPR036390">
    <property type="entry name" value="WH_DNA-bd_sf"/>
</dbReference>
<keyword evidence="6" id="KW-1185">Reference proteome</keyword>
<feature type="compositionally biased region" description="Basic and acidic residues" evidence="3">
    <location>
        <begin position="333"/>
        <end position="349"/>
    </location>
</feature>
<feature type="compositionally biased region" description="Polar residues" evidence="3">
    <location>
        <begin position="480"/>
        <end position="491"/>
    </location>
</feature>
<proteinExistence type="predicted"/>
<evidence type="ECO:0000256" key="2">
    <source>
        <dbReference type="PROSITE-ProRule" id="PRU00332"/>
    </source>
</evidence>
<dbReference type="SMART" id="SM00715">
    <property type="entry name" value="LA"/>
    <property type="match status" value="1"/>
</dbReference>
<dbReference type="InterPro" id="IPR006607">
    <property type="entry name" value="DM15"/>
</dbReference>
<dbReference type="Pfam" id="PF05383">
    <property type="entry name" value="La"/>
    <property type="match status" value="1"/>
</dbReference>
<keyword evidence="1 2" id="KW-0694">RNA-binding</keyword>
<feature type="compositionally biased region" description="Low complexity" evidence="3">
    <location>
        <begin position="369"/>
        <end position="380"/>
    </location>
</feature>
<dbReference type="Pfam" id="PF21071">
    <property type="entry name" value="LARP1_HEAT"/>
    <property type="match status" value="1"/>
</dbReference>
<feature type="compositionally biased region" description="Polar residues" evidence="3">
    <location>
        <begin position="976"/>
        <end position="997"/>
    </location>
</feature>
<dbReference type="PROSITE" id="PS50961">
    <property type="entry name" value="HTH_LA"/>
    <property type="match status" value="1"/>
</dbReference>
<evidence type="ECO:0000259" key="4">
    <source>
        <dbReference type="PROSITE" id="PS50961"/>
    </source>
</evidence>
<dbReference type="CDD" id="cd07323">
    <property type="entry name" value="LAM"/>
    <property type="match status" value="1"/>
</dbReference>
<sequence>MPAEVTSTDPVQPQPVVKMSAATQKPLSEMPQRIPAFSYAQAAKGRSPSVPSLVPASKALSDTTETDAKNAPNSETRNSTADSNKTSTKRTVSEGRATQGKIFKAGDERRPAPAVETQTATKTDALLSDISNPAKPSRPISSTPSSPGYGTTSTATLPKEDDMFSTANGSSDATSDKQSQASQNGHKSGEKIEIEKEQNPNTSWDEETPAAASLKEALPPVVNIWQQRREAQAKTKPSILPQPPKPANLSNGPVNTGGTTKNTEANNEPKKQESRKKGKTGSGPAEDRTAPGNTRDGSKSAEAVDKSVSIPMAPPPPPGDAISWPTPENALGEAKKKAPERAEKSEKELPQGSKPHGKERWVPVPFVPTPVFNTPIPTARRGGRGPRGGREGGARGGNTASGTNGTERPPIATATNPRAQAPAPSGNERERAVLSSNTTNANLQKPKRSSSAGPITPTEQRKTGDASGPEKRKEIDNGSLKANQTGGNVVNESWRPSAPHLTKDSQIGHPANAQVNEPVRNPADLVQNKTDEEVKYQNGNMDPRPNGSERRSEGSIKSPDHVRDIQGHFPPRERVEGRPDRGRGGYRGRGGVNHTYLNPNAPNGHVYANGHANQYQHPSAPPSSLRSNHDRLPSQPQGSYQPPPQQTKHYRTSSRSQSIPYQSPPHTAPYRGFSSGHHGQASHLANLQTDIANEFGYQPGHQGIMSAMPYDPLEQANTWSMVQMQIEYYFSIDNLCKDTWLRARMDSQGYVLLDIVAQFSRIKALAAPLIMIRSACFYSQSLELYTHDGIDRIRRRHDWQQWVLEMKARDQSAQNDGPPPPPPRQFYGFDPSFAIDDGQGILSHTNSNGDTVDHLQFQSFNGVAPPFGPPVPSAPPNNVDASASQPPLSAAVSEFTPSVHSIQSPNFSTPEPHPQGTSVFTDAQAIQLNILVRKPGYAVSSGVPPFHSASSRTFSNGSIEGRSINEELTKFAEGQSRPSVNGDASGSVESNKTQRSRSPFPIGSPGPGRQMDNSVSPPVLWIKDRHTPFNPHDSLPNECVYESYHDFRRDALKQRERSSGDDDHHDMQNLYQFWSHFLVRNFNARMYGEFRQFALEDVAQRSSTTGMQSLLQYYYESILSQKTVADDNIARDFVNVVKNETPNAERPAFTKLRAKWRDGAFNMKNRHKLTKFIDADLKTELER</sequence>
<accession>A0ABR4AZ86</accession>
<dbReference type="Proteomes" id="UP001590951">
    <property type="component" value="Unassembled WGS sequence"/>
</dbReference>
<name>A0ABR4AZ86_9LECA</name>
<feature type="compositionally biased region" description="Basic and acidic residues" evidence="3">
    <location>
        <begin position="547"/>
        <end position="583"/>
    </location>
</feature>
<dbReference type="SUPFAM" id="SSF46785">
    <property type="entry name" value="Winged helix' DNA-binding domain"/>
    <property type="match status" value="1"/>
</dbReference>
<dbReference type="InterPro" id="IPR006630">
    <property type="entry name" value="La_HTH"/>
</dbReference>
<feature type="domain" description="HTH La-type RNA-binding" evidence="4">
    <location>
        <begin position="712"/>
        <end position="805"/>
    </location>
</feature>
<feature type="compositionally biased region" description="Basic and acidic residues" evidence="3">
    <location>
        <begin position="459"/>
        <end position="476"/>
    </location>
</feature>
<feature type="compositionally biased region" description="Polar residues" evidence="3">
    <location>
        <begin position="1"/>
        <end position="11"/>
    </location>
</feature>
<feature type="region of interest" description="Disordered" evidence="3">
    <location>
        <begin position="1"/>
        <end position="680"/>
    </location>
</feature>
<dbReference type="Gene3D" id="1.10.10.10">
    <property type="entry name" value="Winged helix-like DNA-binding domain superfamily/Winged helix DNA-binding domain"/>
    <property type="match status" value="1"/>
</dbReference>
<evidence type="ECO:0000313" key="6">
    <source>
        <dbReference type="Proteomes" id="UP001590951"/>
    </source>
</evidence>
<reference evidence="5 6" key="1">
    <citation type="submission" date="2024-09" db="EMBL/GenBank/DDBJ databases">
        <title>Rethinking Asexuality: The Enigmatic Case of Functional Sexual Genes in Lepraria (Stereocaulaceae).</title>
        <authorList>
            <person name="Doellman M."/>
            <person name="Sun Y."/>
            <person name="Barcenas-Pena A."/>
            <person name="Lumbsch H.T."/>
            <person name="Grewe F."/>
        </authorList>
    </citation>
    <scope>NUCLEOTIDE SEQUENCE [LARGE SCALE GENOMIC DNA]</scope>
    <source>
        <strain evidence="5 6">Grewe 0041</strain>
    </source>
</reference>
<feature type="compositionally biased region" description="Basic and acidic residues" evidence="3">
    <location>
        <begin position="296"/>
        <end position="305"/>
    </location>
</feature>
<feature type="region of interest" description="Disordered" evidence="3">
    <location>
        <begin position="971"/>
        <end position="1016"/>
    </location>
</feature>
<feature type="compositionally biased region" description="Polar residues" evidence="3">
    <location>
        <begin position="165"/>
        <end position="186"/>
    </location>
</feature>
<feature type="compositionally biased region" description="Basic and acidic residues" evidence="3">
    <location>
        <begin position="187"/>
        <end position="198"/>
    </location>
</feature>
<feature type="compositionally biased region" description="Polar residues" evidence="3">
    <location>
        <begin position="611"/>
        <end position="626"/>
    </location>
</feature>
<feature type="compositionally biased region" description="Polar residues" evidence="3">
    <location>
        <begin position="248"/>
        <end position="266"/>
    </location>
</feature>
<feature type="compositionally biased region" description="Polar residues" evidence="3">
    <location>
        <begin position="71"/>
        <end position="90"/>
    </location>
</feature>